<dbReference type="InterPro" id="IPR002716">
    <property type="entry name" value="PIN_dom"/>
</dbReference>
<dbReference type="Pfam" id="PF01850">
    <property type="entry name" value="PIN"/>
    <property type="match status" value="1"/>
</dbReference>
<dbReference type="Proteomes" id="UP001218638">
    <property type="component" value="Chromosome"/>
</dbReference>
<dbReference type="Gene3D" id="3.40.50.1010">
    <property type="entry name" value="5'-nuclease"/>
    <property type="match status" value="1"/>
</dbReference>
<evidence type="ECO:0000259" key="8">
    <source>
        <dbReference type="Pfam" id="PF01850"/>
    </source>
</evidence>
<dbReference type="AlphaFoldDB" id="A0AAE9ZXG0"/>
<dbReference type="PANTHER" id="PTHR33653">
    <property type="entry name" value="RIBONUCLEASE VAPC2"/>
    <property type="match status" value="1"/>
</dbReference>
<reference evidence="9" key="1">
    <citation type="submission" date="2023-03" db="EMBL/GenBank/DDBJ databases">
        <title>Lomoglobus Profundus gen. nov., sp. nov., a novel member of the phylum Verrucomicrobia, isolated from deep-marine sediment of South China Sea.</title>
        <authorList>
            <person name="Ahmad T."/>
            <person name="Ishaq S.E."/>
            <person name="Wang F."/>
        </authorList>
    </citation>
    <scope>NUCLEOTIDE SEQUENCE</scope>
    <source>
        <strain evidence="9">LMO-M01</strain>
    </source>
</reference>
<organism evidence="9 10">
    <name type="scientific">Synoicihabitans lomoniglobus</name>
    <dbReference type="NCBI Taxonomy" id="2909285"/>
    <lineage>
        <taxon>Bacteria</taxon>
        <taxon>Pseudomonadati</taxon>
        <taxon>Verrucomicrobiota</taxon>
        <taxon>Opitutia</taxon>
        <taxon>Opitutales</taxon>
        <taxon>Opitutaceae</taxon>
        <taxon>Synoicihabitans</taxon>
    </lineage>
</organism>
<keyword evidence="2" id="KW-1277">Toxin-antitoxin system</keyword>
<protein>
    <submittedName>
        <fullName evidence="9">Type II toxin-antitoxin system VapC family toxin</fullName>
    </submittedName>
</protein>
<keyword evidence="5" id="KW-0378">Hydrolase</keyword>
<evidence type="ECO:0000256" key="4">
    <source>
        <dbReference type="ARBA" id="ARBA00022723"/>
    </source>
</evidence>
<evidence type="ECO:0000256" key="1">
    <source>
        <dbReference type="ARBA" id="ARBA00001946"/>
    </source>
</evidence>
<evidence type="ECO:0000256" key="7">
    <source>
        <dbReference type="ARBA" id="ARBA00038093"/>
    </source>
</evidence>
<feature type="domain" description="PIN" evidence="8">
    <location>
        <begin position="3"/>
        <end position="122"/>
    </location>
</feature>
<dbReference type="RefSeq" id="WP_330931007.1">
    <property type="nucleotide sequence ID" value="NZ_CP119075.1"/>
</dbReference>
<dbReference type="PANTHER" id="PTHR33653:SF1">
    <property type="entry name" value="RIBONUCLEASE VAPC2"/>
    <property type="match status" value="1"/>
</dbReference>
<proteinExistence type="inferred from homology"/>
<evidence type="ECO:0000256" key="3">
    <source>
        <dbReference type="ARBA" id="ARBA00022722"/>
    </source>
</evidence>
<keyword evidence="4" id="KW-0479">Metal-binding</keyword>
<dbReference type="GO" id="GO:0016787">
    <property type="term" value="F:hydrolase activity"/>
    <property type="evidence" value="ECO:0007669"/>
    <property type="project" value="UniProtKB-KW"/>
</dbReference>
<comment type="cofactor">
    <cofactor evidence="1">
        <name>Mg(2+)</name>
        <dbReference type="ChEBI" id="CHEBI:18420"/>
    </cofactor>
</comment>
<dbReference type="GO" id="GO:0004518">
    <property type="term" value="F:nuclease activity"/>
    <property type="evidence" value="ECO:0007669"/>
    <property type="project" value="UniProtKB-KW"/>
</dbReference>
<accession>A0AAE9ZXG0</accession>
<evidence type="ECO:0000256" key="2">
    <source>
        <dbReference type="ARBA" id="ARBA00022649"/>
    </source>
</evidence>
<dbReference type="KEGG" id="slom:PXH66_18475"/>
<keyword evidence="6" id="KW-0460">Magnesium</keyword>
<dbReference type="GO" id="GO:0046872">
    <property type="term" value="F:metal ion binding"/>
    <property type="evidence" value="ECO:0007669"/>
    <property type="project" value="UniProtKB-KW"/>
</dbReference>
<name>A0AAE9ZXG0_9BACT</name>
<keyword evidence="3" id="KW-0540">Nuclease</keyword>
<comment type="similarity">
    <text evidence="7">Belongs to the PINc/VapC protein family.</text>
</comment>
<dbReference type="InterPro" id="IPR050556">
    <property type="entry name" value="Type_II_TA_system_RNase"/>
</dbReference>
<gene>
    <name evidence="9" type="ORF">PXH66_18475</name>
</gene>
<dbReference type="EMBL" id="CP119075">
    <property type="protein sequence ID" value="WED64328.1"/>
    <property type="molecule type" value="Genomic_DNA"/>
</dbReference>
<sequence>MAYLLDTNVLLDILTDDPEWADWSQKQLIRARNEGPIPLNPILYAELAAHFESAAEVDHFLRPGIFKRLPLPYEAGFRASRAFLAYRRAGGSKTSPLPDFYIGAHAEHAGFTLVTRDVARYRTYFPKVKLVVPRR</sequence>
<dbReference type="SUPFAM" id="SSF88723">
    <property type="entry name" value="PIN domain-like"/>
    <property type="match status" value="1"/>
</dbReference>
<evidence type="ECO:0000313" key="9">
    <source>
        <dbReference type="EMBL" id="WED64328.1"/>
    </source>
</evidence>
<evidence type="ECO:0000256" key="5">
    <source>
        <dbReference type="ARBA" id="ARBA00022801"/>
    </source>
</evidence>
<evidence type="ECO:0000256" key="6">
    <source>
        <dbReference type="ARBA" id="ARBA00022842"/>
    </source>
</evidence>
<dbReference type="InterPro" id="IPR029060">
    <property type="entry name" value="PIN-like_dom_sf"/>
</dbReference>
<keyword evidence="10" id="KW-1185">Reference proteome</keyword>
<evidence type="ECO:0000313" key="10">
    <source>
        <dbReference type="Proteomes" id="UP001218638"/>
    </source>
</evidence>